<dbReference type="Proteomes" id="UP001472677">
    <property type="component" value="Unassembled WGS sequence"/>
</dbReference>
<comment type="caution">
    <text evidence="1">The sequence shown here is derived from an EMBL/GenBank/DDBJ whole genome shotgun (WGS) entry which is preliminary data.</text>
</comment>
<name>A0ABR2EB95_9ROSI</name>
<evidence type="ECO:0000313" key="1">
    <source>
        <dbReference type="EMBL" id="KAK8556848.1"/>
    </source>
</evidence>
<accession>A0ABR2EB95</accession>
<proteinExistence type="predicted"/>
<gene>
    <name evidence="1" type="ORF">V6N12_003239</name>
</gene>
<keyword evidence="2" id="KW-1185">Reference proteome</keyword>
<dbReference type="EMBL" id="JBBPBM010000017">
    <property type="protein sequence ID" value="KAK8556848.1"/>
    <property type="molecule type" value="Genomic_DNA"/>
</dbReference>
<reference evidence="1 2" key="1">
    <citation type="journal article" date="2024" name="G3 (Bethesda)">
        <title>Genome assembly of Hibiscus sabdariffa L. provides insights into metabolisms of medicinal natural products.</title>
        <authorList>
            <person name="Kim T."/>
        </authorList>
    </citation>
    <scope>NUCLEOTIDE SEQUENCE [LARGE SCALE GENOMIC DNA]</scope>
    <source>
        <strain evidence="1">TK-2024</strain>
        <tissue evidence="1">Old leaves</tissue>
    </source>
</reference>
<evidence type="ECO:0000313" key="2">
    <source>
        <dbReference type="Proteomes" id="UP001472677"/>
    </source>
</evidence>
<protein>
    <submittedName>
        <fullName evidence="1">Uncharacterized protein</fullName>
    </submittedName>
</protein>
<sequence length="83" mass="9595">MKMKIDNAFYVEPDGIANRLALWWSNDVKLSVLHYDKNLIDTKISISGESEWFGTFIYAPPYTKGKHKFWDSLAALRNDVNAK</sequence>
<organism evidence="1 2">
    <name type="scientific">Hibiscus sabdariffa</name>
    <name type="common">roselle</name>
    <dbReference type="NCBI Taxonomy" id="183260"/>
    <lineage>
        <taxon>Eukaryota</taxon>
        <taxon>Viridiplantae</taxon>
        <taxon>Streptophyta</taxon>
        <taxon>Embryophyta</taxon>
        <taxon>Tracheophyta</taxon>
        <taxon>Spermatophyta</taxon>
        <taxon>Magnoliopsida</taxon>
        <taxon>eudicotyledons</taxon>
        <taxon>Gunneridae</taxon>
        <taxon>Pentapetalae</taxon>
        <taxon>rosids</taxon>
        <taxon>malvids</taxon>
        <taxon>Malvales</taxon>
        <taxon>Malvaceae</taxon>
        <taxon>Malvoideae</taxon>
        <taxon>Hibiscus</taxon>
    </lineage>
</organism>